<dbReference type="PANTHER" id="PTHR31569:SF4">
    <property type="entry name" value="SWIM-TYPE DOMAIN-CONTAINING PROTEIN"/>
    <property type="match status" value="1"/>
</dbReference>
<organism evidence="2 3">
    <name type="scientific">Phytophthora megakarya</name>
    <dbReference type="NCBI Taxonomy" id="4795"/>
    <lineage>
        <taxon>Eukaryota</taxon>
        <taxon>Sar</taxon>
        <taxon>Stramenopiles</taxon>
        <taxon>Oomycota</taxon>
        <taxon>Peronosporomycetes</taxon>
        <taxon>Peronosporales</taxon>
        <taxon>Peronosporaceae</taxon>
        <taxon>Phytophthora</taxon>
    </lineage>
</organism>
<proteinExistence type="predicted"/>
<keyword evidence="3" id="KW-1185">Reference proteome</keyword>
<accession>A0A225W120</accession>
<dbReference type="Pfam" id="PF21056">
    <property type="entry name" value="ZSWIM1-3_RNaseH-like"/>
    <property type="match status" value="1"/>
</dbReference>
<reference evidence="3" key="1">
    <citation type="submission" date="2017-03" db="EMBL/GenBank/DDBJ databases">
        <title>Phytopthora megakarya and P. palmivora, two closely related causual agents of cacao black pod achieved similar genome size and gene model numbers by different mechanisms.</title>
        <authorList>
            <person name="Ali S."/>
            <person name="Shao J."/>
            <person name="Larry D.J."/>
            <person name="Kronmiller B."/>
            <person name="Shen D."/>
            <person name="Strem M.D."/>
            <person name="Melnick R.L."/>
            <person name="Guiltinan M.J."/>
            <person name="Tyler B.M."/>
            <person name="Meinhardt L.W."/>
            <person name="Bailey B.A."/>
        </authorList>
    </citation>
    <scope>NUCLEOTIDE SEQUENCE [LARGE SCALE GENOMIC DNA]</scope>
    <source>
        <strain evidence="3">zdho120</strain>
    </source>
</reference>
<name>A0A225W120_9STRA</name>
<dbReference type="AlphaFoldDB" id="A0A225W120"/>
<feature type="domain" description="ZSWIM1/3 RNaseH-like" evidence="1">
    <location>
        <begin position="54"/>
        <end position="98"/>
    </location>
</feature>
<evidence type="ECO:0000313" key="3">
    <source>
        <dbReference type="Proteomes" id="UP000198211"/>
    </source>
</evidence>
<evidence type="ECO:0000313" key="2">
    <source>
        <dbReference type="EMBL" id="OWZ10560.1"/>
    </source>
</evidence>
<dbReference type="EMBL" id="NBNE01002409">
    <property type="protein sequence ID" value="OWZ10560.1"/>
    <property type="molecule type" value="Genomic_DNA"/>
</dbReference>
<sequence>MRSAGASVRGILQYLRQRKVKKTILREVHNMVQRLKAMEQAGLNDAQRAFAILEEFCRQDKGNSAEIKIEEGSNKAHIAIFQSARLKRLFKAFPEILLELCLSSMLALIGSRS</sequence>
<dbReference type="Proteomes" id="UP000198211">
    <property type="component" value="Unassembled WGS sequence"/>
</dbReference>
<dbReference type="PANTHER" id="PTHR31569">
    <property type="entry name" value="SWIM-TYPE DOMAIN-CONTAINING PROTEIN"/>
    <property type="match status" value="1"/>
</dbReference>
<gene>
    <name evidence="2" type="ORF">PHMEG_00016583</name>
</gene>
<dbReference type="InterPro" id="IPR052579">
    <property type="entry name" value="Zinc_finger_SWIM"/>
</dbReference>
<protein>
    <recommendedName>
        <fullName evidence="1">ZSWIM1/3 RNaseH-like domain-containing protein</fullName>
    </recommendedName>
</protein>
<evidence type="ECO:0000259" key="1">
    <source>
        <dbReference type="Pfam" id="PF21056"/>
    </source>
</evidence>
<comment type="caution">
    <text evidence="2">The sequence shown here is derived from an EMBL/GenBank/DDBJ whole genome shotgun (WGS) entry which is preliminary data.</text>
</comment>
<dbReference type="OrthoDB" id="128443at2759"/>
<dbReference type="InterPro" id="IPR048324">
    <property type="entry name" value="ZSWIM1-3_RNaseH-like"/>
</dbReference>